<dbReference type="InterPro" id="IPR011009">
    <property type="entry name" value="Kinase-like_dom_sf"/>
</dbReference>
<dbReference type="InterPro" id="IPR013151">
    <property type="entry name" value="Immunoglobulin_dom"/>
</dbReference>
<evidence type="ECO:0000256" key="11">
    <source>
        <dbReference type="ARBA" id="ARBA00022989"/>
    </source>
</evidence>
<feature type="binding site" evidence="21">
    <location>
        <position position="557"/>
    </location>
    <ligand>
        <name>Mg(2+)</name>
        <dbReference type="ChEBI" id="CHEBI:18420"/>
    </ligand>
</feature>
<feature type="site" description="Important for interaction with phosphotyrosine-binding proteins" evidence="22">
    <location>
        <position position="895"/>
    </location>
</feature>
<keyword evidence="15" id="KW-0675">Receptor</keyword>
<evidence type="ECO:0000256" key="12">
    <source>
        <dbReference type="ARBA" id="ARBA00023136"/>
    </source>
</evidence>
<dbReference type="PROSITE" id="PS50011">
    <property type="entry name" value="PROTEIN_KINASE_DOM"/>
    <property type="match status" value="1"/>
</dbReference>
<evidence type="ECO:0000256" key="5">
    <source>
        <dbReference type="ARBA" id="ARBA00022679"/>
    </source>
</evidence>
<dbReference type="InterPro" id="IPR003599">
    <property type="entry name" value="Ig_sub"/>
</dbReference>
<feature type="signal peptide" evidence="25">
    <location>
        <begin position="1"/>
        <end position="27"/>
    </location>
</feature>
<evidence type="ECO:0000256" key="3">
    <source>
        <dbReference type="ARBA" id="ARBA00022475"/>
    </source>
</evidence>
<dbReference type="PIRSF" id="PIRSF000615">
    <property type="entry name" value="TyrPK_CSF1-R"/>
    <property type="match status" value="1"/>
</dbReference>
<evidence type="ECO:0000256" key="23">
    <source>
        <dbReference type="PROSITE-ProRule" id="PRU10141"/>
    </source>
</evidence>
<evidence type="ECO:0000259" key="27">
    <source>
        <dbReference type="PROSITE" id="PS50835"/>
    </source>
</evidence>
<dbReference type="PROSITE" id="PS50835">
    <property type="entry name" value="IG_LIKE"/>
    <property type="match status" value="2"/>
</dbReference>
<evidence type="ECO:0000256" key="6">
    <source>
        <dbReference type="ARBA" id="ARBA00022692"/>
    </source>
</evidence>
<evidence type="ECO:0000313" key="29">
    <source>
        <dbReference type="Proteomes" id="UP000694680"/>
    </source>
</evidence>
<dbReference type="GO" id="GO:0001525">
    <property type="term" value="P:angiogenesis"/>
    <property type="evidence" value="ECO:0007669"/>
    <property type="project" value="TreeGrafter"/>
</dbReference>
<dbReference type="InterPro" id="IPR008266">
    <property type="entry name" value="Tyr_kinase_AS"/>
</dbReference>
<dbReference type="AlphaFoldDB" id="A0A8C5DN55"/>
<dbReference type="InterPro" id="IPR007110">
    <property type="entry name" value="Ig-like_dom"/>
</dbReference>
<keyword evidence="9" id="KW-0418">Kinase</keyword>
<dbReference type="PANTHER" id="PTHR24416:SF53">
    <property type="entry name" value="PLATELET-DERIVED GROWTH FACTOR RECEPTOR BETA"/>
    <property type="match status" value="1"/>
</dbReference>
<feature type="transmembrane region" description="Helical" evidence="24">
    <location>
        <begin position="510"/>
        <end position="534"/>
    </location>
</feature>
<feature type="domain" description="Ig-like" evidence="27">
    <location>
        <begin position="203"/>
        <end position="293"/>
    </location>
</feature>
<keyword evidence="3" id="KW-1003">Cell membrane</keyword>
<sequence length="975" mass="108214">MAPAGEHLHLIHFLFGVLLVGPEDTMSLEVVPSATEVLLDVNSNYTVVCSGWSPVTWEFPGDSLSDSVIMETQGSVSVLQFVNVTWKNSGRYTCEEKSSKESKDIDIFIPGQGPEEWFVPLGPGVVMKEAEEETIPCVVSDPHLNVSLFERGEQTAVVGMKFEPGRGFTGRLNDTSYICVATRGQMERQSQVYYVFSVIVSVPKQIDVELSVSSTVVKKGEVLTVNCTVTNTEMVFFTWDFPRKQEVEPVTDFLPNQIRSFVNITSVTMEDSGVYLCVVQETTEGPTMEKNITVRVLDQGFVSVWPSGETNTVCLLHHSVEFTVEVEAHPEPSVVWTKDNLTIPMETISTNTKHLTGTRYSSTLSLVRVLMDQRGRYTVTASNEDMEAEVTFTLEVQVPPKITSLSELSTNTILCASEGAPPPSVKWYICPSSLRCSDLSGGWMNLSATTVGITQQDTVTVVEMDVAKVRSVLALQAFSLVSAVRCEVNNSAGRGSRDLRMESVSLLSQVSVLAVVLVLFIIALIFLIILIVLWRKKPGYEVHWKLIESASPDGQSYVYVDPAKLPYSSDWEIPRDQLVLGQVLGSGAFGRVVEGTVSGLMESQAFTKVAVKMVKGKGDAVQSLMSELRMLVHVGPHLNLVNVLGASTTGGPVYLITEFCCHGDLLKYLQRNKNSFLLLETHSVSDGDGGYMDMKNIHDVEPHADEMLEQRELPLPDSDSSHLSLHDLLWFSYQVCHAMDFLSVRQCVHTDLAARNVLVCEKKLVKVCDYGLARDLLKHEDYDTHGNAVLPLRWMSPESIFQKVYSSHSQVWSFGVLLWEIFSMGCRPYAELMGTRDLFNFLRKGHRMSRPEHASQNMYELMMQCWKDTPQSRPSFSSLVDSLASMLSDDYKQRYCQLTQDFHRGQNPAIARSQVTQSKTEGNSVSMVTVDPLPLESVETGPSHSTQVIDVAIETISTAALDAVSVQDKEEESSL</sequence>
<accession>A0A8C5DN55</accession>
<feature type="binding site" evidence="21">
    <location>
        <position position="756"/>
    </location>
    <ligand>
        <name>Mg(2+)</name>
        <dbReference type="ChEBI" id="CHEBI:18420"/>
    </ligand>
</feature>
<comment type="subcellular location">
    <subcellularLocation>
        <location evidence="1">Cell membrane</location>
        <topology evidence="1">Single-pass type I membrane protein</topology>
    </subcellularLocation>
</comment>
<dbReference type="InterPro" id="IPR003598">
    <property type="entry name" value="Ig_sub2"/>
</dbReference>
<proteinExistence type="predicted"/>
<keyword evidence="5" id="KW-0808">Transferase</keyword>
<evidence type="ECO:0000256" key="15">
    <source>
        <dbReference type="ARBA" id="ARBA00023170"/>
    </source>
</evidence>
<feature type="chain" id="PRO_5034990474" description="receptor protein-tyrosine kinase" evidence="25">
    <location>
        <begin position="28"/>
        <end position="975"/>
    </location>
</feature>
<dbReference type="Pfam" id="PF00047">
    <property type="entry name" value="ig"/>
    <property type="match status" value="1"/>
</dbReference>
<keyword evidence="12 24" id="KW-0472">Membrane</keyword>
<keyword evidence="8 20" id="KW-0547">Nucleotide-binding</keyword>
<dbReference type="SUPFAM" id="SSF56112">
    <property type="entry name" value="Protein kinase-like (PK-like)"/>
    <property type="match status" value="1"/>
</dbReference>
<dbReference type="EC" id="2.7.10.1" evidence="2"/>
<dbReference type="SMART" id="SM00408">
    <property type="entry name" value="IGc2"/>
    <property type="match status" value="3"/>
</dbReference>
<dbReference type="InterPro" id="IPR050122">
    <property type="entry name" value="RTK"/>
</dbReference>
<keyword evidence="17" id="KW-0393">Immunoglobulin domain</keyword>
<keyword evidence="4" id="KW-0597">Phosphoprotein</keyword>
<keyword evidence="21" id="KW-0460">Magnesium</keyword>
<dbReference type="Pfam" id="PF25305">
    <property type="entry name" value="Ig_PDGFR_d4"/>
    <property type="match status" value="1"/>
</dbReference>
<evidence type="ECO:0000256" key="22">
    <source>
        <dbReference type="PIRSR" id="PIRSR000615-4"/>
    </source>
</evidence>
<gene>
    <name evidence="28" type="primary">LOC114475476</name>
</gene>
<dbReference type="OrthoDB" id="9936425at2759"/>
<evidence type="ECO:0000256" key="20">
    <source>
        <dbReference type="PIRSR" id="PIRSR000615-2"/>
    </source>
</evidence>
<evidence type="ECO:0000256" key="1">
    <source>
        <dbReference type="ARBA" id="ARBA00004251"/>
    </source>
</evidence>
<evidence type="ECO:0000256" key="4">
    <source>
        <dbReference type="ARBA" id="ARBA00022553"/>
    </source>
</evidence>
<evidence type="ECO:0000256" key="2">
    <source>
        <dbReference type="ARBA" id="ARBA00011902"/>
    </source>
</evidence>
<feature type="binding site" evidence="21">
    <location>
        <position position="769"/>
    </location>
    <ligand>
        <name>Mg(2+)</name>
        <dbReference type="ChEBI" id="CHEBI:18420"/>
    </ligand>
</feature>
<comment type="catalytic activity">
    <reaction evidence="18">
        <text>L-tyrosyl-[protein] + ATP = O-phospho-L-tyrosyl-[protein] + ADP + H(+)</text>
        <dbReference type="Rhea" id="RHEA:10596"/>
        <dbReference type="Rhea" id="RHEA-COMP:10136"/>
        <dbReference type="Rhea" id="RHEA-COMP:20101"/>
        <dbReference type="ChEBI" id="CHEBI:15378"/>
        <dbReference type="ChEBI" id="CHEBI:30616"/>
        <dbReference type="ChEBI" id="CHEBI:46858"/>
        <dbReference type="ChEBI" id="CHEBI:61978"/>
        <dbReference type="ChEBI" id="CHEBI:456216"/>
        <dbReference type="EC" id="2.7.10.1"/>
    </reaction>
</comment>
<dbReference type="GO" id="GO:0046872">
    <property type="term" value="F:metal ion binding"/>
    <property type="evidence" value="ECO:0007669"/>
    <property type="project" value="UniProtKB-KW"/>
</dbReference>
<feature type="binding site" evidence="20">
    <location>
        <position position="755"/>
    </location>
    <ligand>
        <name>ATP</name>
        <dbReference type="ChEBI" id="CHEBI:30616"/>
    </ligand>
</feature>
<feature type="active site" description="Proton acceptor" evidence="19">
    <location>
        <position position="751"/>
    </location>
</feature>
<evidence type="ECO:0000256" key="8">
    <source>
        <dbReference type="ARBA" id="ARBA00022741"/>
    </source>
</evidence>
<dbReference type="InterPro" id="IPR001245">
    <property type="entry name" value="Ser-Thr/Tyr_kinase_cat_dom"/>
</dbReference>
<evidence type="ECO:0000313" key="28">
    <source>
        <dbReference type="Ensembl" id="ENSGWIP00000008365.1"/>
    </source>
</evidence>
<dbReference type="SMART" id="SM00409">
    <property type="entry name" value="IG"/>
    <property type="match status" value="3"/>
</dbReference>
<evidence type="ECO:0000256" key="21">
    <source>
        <dbReference type="PIRSR" id="PIRSR000615-3"/>
    </source>
</evidence>
<dbReference type="InterPro" id="IPR013098">
    <property type="entry name" value="Ig_I-set"/>
</dbReference>
<dbReference type="InterPro" id="IPR017441">
    <property type="entry name" value="Protein_kinase_ATP_BS"/>
</dbReference>
<keyword evidence="10 20" id="KW-0067">ATP-binding</keyword>
<dbReference type="Proteomes" id="UP000694680">
    <property type="component" value="Chromosome 14"/>
</dbReference>
<dbReference type="GO" id="GO:0048407">
    <property type="term" value="F:platelet-derived growth factor binding"/>
    <property type="evidence" value="ECO:0007669"/>
    <property type="project" value="TreeGrafter"/>
</dbReference>
<evidence type="ECO:0000256" key="7">
    <source>
        <dbReference type="ARBA" id="ARBA00022737"/>
    </source>
</evidence>
<evidence type="ECO:0000259" key="26">
    <source>
        <dbReference type="PROSITE" id="PS50011"/>
    </source>
</evidence>
<dbReference type="Pfam" id="PF07714">
    <property type="entry name" value="PK_Tyr_Ser-Thr"/>
    <property type="match status" value="1"/>
</dbReference>
<dbReference type="Gene3D" id="3.30.200.20">
    <property type="entry name" value="Phosphorylase Kinase, domain 1"/>
    <property type="match status" value="1"/>
</dbReference>
<dbReference type="InterPro" id="IPR000719">
    <property type="entry name" value="Prot_kinase_dom"/>
</dbReference>
<dbReference type="Gene3D" id="1.10.510.10">
    <property type="entry name" value="Transferase(Phosphotransferase) domain 1"/>
    <property type="match status" value="1"/>
</dbReference>
<evidence type="ECO:0000256" key="19">
    <source>
        <dbReference type="PIRSR" id="PIRSR000615-1"/>
    </source>
</evidence>
<keyword evidence="29" id="KW-1185">Reference proteome</keyword>
<dbReference type="CDD" id="cd00096">
    <property type="entry name" value="Ig"/>
    <property type="match status" value="1"/>
</dbReference>
<evidence type="ECO:0000256" key="18">
    <source>
        <dbReference type="ARBA" id="ARBA00051243"/>
    </source>
</evidence>
<reference evidence="28" key="2">
    <citation type="submission" date="2025-08" db="UniProtKB">
        <authorList>
            <consortium name="Ensembl"/>
        </authorList>
    </citation>
    <scope>IDENTIFICATION</scope>
</reference>
<reference evidence="28" key="1">
    <citation type="submission" date="2020-06" db="EMBL/GenBank/DDBJ databases">
        <authorList>
            <consortium name="Wellcome Sanger Institute Data Sharing"/>
        </authorList>
    </citation>
    <scope>NUCLEOTIDE SEQUENCE [LARGE SCALE GENOMIC DNA]</scope>
</reference>
<feature type="binding site" evidence="20">
    <location>
        <begin position="585"/>
        <end position="592"/>
    </location>
    <ligand>
        <name>ATP</name>
        <dbReference type="ChEBI" id="CHEBI:30616"/>
    </ligand>
</feature>
<dbReference type="PROSITE" id="PS00109">
    <property type="entry name" value="PROTEIN_KINASE_TYR"/>
    <property type="match status" value="1"/>
</dbReference>
<dbReference type="GO" id="GO:0005019">
    <property type="term" value="F:platelet-derived growth factor beta-receptor activity"/>
    <property type="evidence" value="ECO:0007669"/>
    <property type="project" value="TreeGrafter"/>
</dbReference>
<dbReference type="GeneID" id="114475476"/>
<feature type="domain" description="Ig-like" evidence="27">
    <location>
        <begin position="314"/>
        <end position="391"/>
    </location>
</feature>
<keyword evidence="13" id="KW-0829">Tyrosine-protein kinase</keyword>
<keyword evidence="7" id="KW-0677">Repeat</keyword>
<keyword evidence="21" id="KW-0479">Metal-binding</keyword>
<dbReference type="InterPro" id="IPR013783">
    <property type="entry name" value="Ig-like_fold"/>
</dbReference>
<dbReference type="FunFam" id="1.10.510.10:FF:000554">
    <property type="entry name" value="Predicted protein"/>
    <property type="match status" value="1"/>
</dbReference>
<keyword evidence="16" id="KW-0325">Glycoprotein</keyword>
<evidence type="ECO:0000256" key="9">
    <source>
        <dbReference type="ARBA" id="ARBA00022777"/>
    </source>
</evidence>
<name>A0A8C5DN55_GOUWI</name>
<dbReference type="InterPro" id="IPR036179">
    <property type="entry name" value="Ig-like_dom_sf"/>
</dbReference>
<keyword evidence="25" id="KW-0732">Signal</keyword>
<evidence type="ECO:0000256" key="14">
    <source>
        <dbReference type="ARBA" id="ARBA00023157"/>
    </source>
</evidence>
<dbReference type="Pfam" id="PF07679">
    <property type="entry name" value="I-set"/>
    <property type="match status" value="1"/>
</dbReference>
<dbReference type="Gene3D" id="2.60.40.10">
    <property type="entry name" value="Immunoglobulins"/>
    <property type="match status" value="5"/>
</dbReference>
<dbReference type="Ensembl" id="ENSGWIT00000009338.1">
    <property type="protein sequence ID" value="ENSGWIP00000008365.1"/>
    <property type="gene ID" value="ENSGWIG00000004945.1"/>
</dbReference>
<organism evidence="28 29">
    <name type="scientific">Gouania willdenowi</name>
    <name type="common">Blunt-snouted clingfish</name>
    <name type="synonym">Lepadogaster willdenowi</name>
    <dbReference type="NCBI Taxonomy" id="441366"/>
    <lineage>
        <taxon>Eukaryota</taxon>
        <taxon>Metazoa</taxon>
        <taxon>Chordata</taxon>
        <taxon>Craniata</taxon>
        <taxon>Vertebrata</taxon>
        <taxon>Euteleostomi</taxon>
        <taxon>Actinopterygii</taxon>
        <taxon>Neopterygii</taxon>
        <taxon>Teleostei</taxon>
        <taxon>Neoteleostei</taxon>
        <taxon>Acanthomorphata</taxon>
        <taxon>Ovalentaria</taxon>
        <taxon>Blenniimorphae</taxon>
        <taxon>Blenniiformes</taxon>
        <taxon>Gobiesocoidei</taxon>
        <taxon>Gobiesocidae</taxon>
        <taxon>Gobiesocinae</taxon>
        <taxon>Gouania</taxon>
    </lineage>
</organism>
<keyword evidence="11 24" id="KW-1133">Transmembrane helix</keyword>
<dbReference type="PROSITE" id="PS00107">
    <property type="entry name" value="PROTEIN_KINASE_ATP"/>
    <property type="match status" value="1"/>
</dbReference>
<evidence type="ECO:0000256" key="25">
    <source>
        <dbReference type="SAM" id="SignalP"/>
    </source>
</evidence>
<dbReference type="GO" id="GO:0043235">
    <property type="term" value="C:receptor complex"/>
    <property type="evidence" value="ECO:0007669"/>
    <property type="project" value="TreeGrafter"/>
</dbReference>
<feature type="binding site" evidence="20 23">
    <location>
        <position position="612"/>
    </location>
    <ligand>
        <name>ATP</name>
        <dbReference type="ChEBI" id="CHEBI:30616"/>
    </ligand>
</feature>
<dbReference type="GO" id="GO:0005524">
    <property type="term" value="F:ATP binding"/>
    <property type="evidence" value="ECO:0007669"/>
    <property type="project" value="UniProtKB-UniRule"/>
</dbReference>
<dbReference type="PANTHER" id="PTHR24416">
    <property type="entry name" value="TYROSINE-PROTEIN KINASE RECEPTOR"/>
    <property type="match status" value="1"/>
</dbReference>
<feature type="domain" description="Protein kinase" evidence="26">
    <location>
        <begin position="578"/>
        <end position="887"/>
    </location>
</feature>
<reference evidence="28" key="3">
    <citation type="submission" date="2025-09" db="UniProtKB">
        <authorList>
            <consortium name="Ensembl"/>
        </authorList>
    </citation>
    <scope>IDENTIFICATION</scope>
</reference>
<dbReference type="GO" id="GO:0060326">
    <property type="term" value="P:cell chemotaxis"/>
    <property type="evidence" value="ECO:0007669"/>
    <property type="project" value="TreeGrafter"/>
</dbReference>
<evidence type="ECO:0000256" key="13">
    <source>
        <dbReference type="ARBA" id="ARBA00023137"/>
    </source>
</evidence>
<evidence type="ECO:0000256" key="24">
    <source>
        <dbReference type="SAM" id="Phobius"/>
    </source>
</evidence>
<dbReference type="SUPFAM" id="SSF48726">
    <property type="entry name" value="Immunoglobulin"/>
    <property type="match status" value="3"/>
</dbReference>
<evidence type="ECO:0000256" key="16">
    <source>
        <dbReference type="ARBA" id="ARBA00023180"/>
    </source>
</evidence>
<dbReference type="GO" id="GO:0005886">
    <property type="term" value="C:plasma membrane"/>
    <property type="evidence" value="ECO:0007669"/>
    <property type="project" value="UniProtKB-SubCell"/>
</dbReference>
<evidence type="ECO:0000256" key="17">
    <source>
        <dbReference type="ARBA" id="ARBA00023319"/>
    </source>
</evidence>
<feature type="binding site" evidence="20">
    <location>
        <begin position="658"/>
        <end position="664"/>
    </location>
    <ligand>
        <name>ATP</name>
        <dbReference type="ChEBI" id="CHEBI:30616"/>
    </ligand>
</feature>
<dbReference type="GO" id="GO:0014911">
    <property type="term" value="P:positive regulation of smooth muscle cell migration"/>
    <property type="evidence" value="ECO:0007669"/>
    <property type="project" value="TreeGrafter"/>
</dbReference>
<dbReference type="RefSeq" id="XP_028322118.1">
    <property type="nucleotide sequence ID" value="XM_028466317.1"/>
</dbReference>
<protein>
    <recommendedName>
        <fullName evidence="2">receptor protein-tyrosine kinase</fullName>
        <ecNumber evidence="2">2.7.10.1</ecNumber>
    </recommendedName>
</protein>
<evidence type="ECO:0000256" key="10">
    <source>
        <dbReference type="ARBA" id="ARBA00022840"/>
    </source>
</evidence>
<keyword evidence="14" id="KW-1015">Disulfide bond</keyword>
<keyword evidence="6 24" id="KW-0812">Transmembrane</keyword>